<dbReference type="SMART" id="SM00034">
    <property type="entry name" value="CLECT"/>
    <property type="match status" value="1"/>
</dbReference>
<sequence>MLDIIPFMAITVSGRSANDHRAMLRLLSTQTGLLYGVQSLVCPYQWIFFEGRCWWHSKERSNWTYANEYCRRHGGDLAIADSEQQMAFLKYLGRDEGTFVLNDQLNDTVNTESGCFTKETDAALVGFAVVSRMNLLMGVNISVTHECILNDSDKHGNDELFVSTRGNDEVKVDYYENRCSQSQQCGEISENGSEHPVITQSENCFDRLEHSSLVGFADRVESNIKSNECLSECAQCIDCLDDEPCNAFVYYKAQRQCIMMVETRTGNEEYFVRGDFEADYYERRKNCNKSDICVEELNSTRSNGVKLQEVISAVDLEPSSCVIVLSDQISADSFQNSAGKRAKVVTNSSAANLTDIVIRGALLLIAGREGLVFINQTSTIDDDQLYRIATFCMFDGGPLMISSISILMLFHQLVFQNEKTNTTEGILNPIIDS</sequence>
<evidence type="ECO:0000313" key="2">
    <source>
        <dbReference type="EMBL" id="VDM45121.1"/>
    </source>
</evidence>
<dbReference type="CDD" id="cd01099">
    <property type="entry name" value="PAN_AP_HGF"/>
    <property type="match status" value="1"/>
</dbReference>
<dbReference type="InterPro" id="IPR003609">
    <property type="entry name" value="Pan_app"/>
</dbReference>
<dbReference type="WBParaSite" id="TCNE_0001380001-mRNA-1">
    <property type="protein sequence ID" value="TCNE_0001380001-mRNA-1"/>
    <property type="gene ID" value="TCNE_0001380001"/>
</dbReference>
<evidence type="ECO:0000313" key="3">
    <source>
        <dbReference type="Proteomes" id="UP000050794"/>
    </source>
</evidence>
<dbReference type="InterPro" id="IPR016186">
    <property type="entry name" value="C-type_lectin-like/link_sf"/>
</dbReference>
<dbReference type="SMART" id="SM00473">
    <property type="entry name" value="PAN_AP"/>
    <property type="match status" value="1"/>
</dbReference>
<reference evidence="2 3" key="2">
    <citation type="submission" date="2018-11" db="EMBL/GenBank/DDBJ databases">
        <authorList>
            <consortium name="Pathogen Informatics"/>
        </authorList>
    </citation>
    <scope>NUCLEOTIDE SEQUENCE [LARGE SCALE GENOMIC DNA]</scope>
</reference>
<proteinExistence type="predicted"/>
<organism evidence="3 4">
    <name type="scientific">Toxocara canis</name>
    <name type="common">Canine roundworm</name>
    <dbReference type="NCBI Taxonomy" id="6265"/>
    <lineage>
        <taxon>Eukaryota</taxon>
        <taxon>Metazoa</taxon>
        <taxon>Ecdysozoa</taxon>
        <taxon>Nematoda</taxon>
        <taxon>Chromadorea</taxon>
        <taxon>Rhabditida</taxon>
        <taxon>Spirurina</taxon>
        <taxon>Ascaridomorpha</taxon>
        <taxon>Ascaridoidea</taxon>
        <taxon>Toxocaridae</taxon>
        <taxon>Toxocara</taxon>
    </lineage>
</organism>
<gene>
    <name evidence="2" type="ORF">TCNE_LOCUS13800</name>
</gene>
<reference evidence="4" key="1">
    <citation type="submission" date="2016-06" db="UniProtKB">
        <authorList>
            <consortium name="WormBaseParasite"/>
        </authorList>
    </citation>
    <scope>IDENTIFICATION</scope>
</reference>
<feature type="domain" description="Apple" evidence="1">
    <location>
        <begin position="204"/>
        <end position="287"/>
    </location>
</feature>
<dbReference type="SUPFAM" id="SSF56436">
    <property type="entry name" value="C-type lectin-like"/>
    <property type="match status" value="1"/>
</dbReference>
<accession>A0A183UZ80</accession>
<dbReference type="Pfam" id="PF00024">
    <property type="entry name" value="PAN_1"/>
    <property type="match status" value="1"/>
</dbReference>
<dbReference type="AlphaFoldDB" id="A0A183UZ80"/>
<dbReference type="Proteomes" id="UP000050794">
    <property type="component" value="Unassembled WGS sequence"/>
</dbReference>
<dbReference type="PROSITE" id="PS50948">
    <property type="entry name" value="PAN"/>
    <property type="match status" value="1"/>
</dbReference>
<dbReference type="SUPFAM" id="SSF57414">
    <property type="entry name" value="Hairpin loop containing domain-like"/>
    <property type="match status" value="1"/>
</dbReference>
<dbReference type="InterPro" id="IPR016187">
    <property type="entry name" value="CTDL_fold"/>
</dbReference>
<dbReference type="Gene3D" id="3.50.4.10">
    <property type="entry name" value="Hepatocyte Growth Factor"/>
    <property type="match status" value="1"/>
</dbReference>
<dbReference type="EMBL" id="UYWY01021903">
    <property type="protein sequence ID" value="VDM45121.1"/>
    <property type="molecule type" value="Genomic_DNA"/>
</dbReference>
<dbReference type="InterPro" id="IPR001304">
    <property type="entry name" value="C-type_lectin-like"/>
</dbReference>
<dbReference type="Gene3D" id="3.10.100.10">
    <property type="entry name" value="Mannose-Binding Protein A, subunit A"/>
    <property type="match status" value="1"/>
</dbReference>
<evidence type="ECO:0000259" key="1">
    <source>
        <dbReference type="PROSITE" id="PS50948"/>
    </source>
</evidence>
<protein>
    <submittedName>
        <fullName evidence="4">Apple domain-containing protein</fullName>
    </submittedName>
</protein>
<keyword evidence="3" id="KW-1185">Reference proteome</keyword>
<evidence type="ECO:0000313" key="4">
    <source>
        <dbReference type="WBParaSite" id="TCNE_0001380001-mRNA-1"/>
    </source>
</evidence>
<name>A0A183UZ80_TOXCA</name>